<dbReference type="Gene3D" id="3.30.450.260">
    <property type="entry name" value="Haem NO binding associated domain"/>
    <property type="match status" value="1"/>
</dbReference>
<proteinExistence type="predicted"/>
<dbReference type="OrthoDB" id="6127067at2759"/>
<dbReference type="GO" id="GO:0008074">
    <property type="term" value="C:guanylate cyclase complex, soluble"/>
    <property type="evidence" value="ECO:0007669"/>
    <property type="project" value="TreeGrafter"/>
</dbReference>
<dbReference type="InterPro" id="IPR029787">
    <property type="entry name" value="Nucleotide_cyclase"/>
</dbReference>
<name>A0A7R8W0N8_9CRUS</name>
<sequence length="409" mass="47383">MDDAKIRKMDEAGIQKMEDTKIRKMDDAKIRKIDDAKIRKMDDAKIRQMDDAKIGKMDDAKIPKMDDDKIRNIDDGKKELWLHVCNQGNLQVDLWMEKDALWLEKGSISFYVEYSQMLFMAEWNMIMFLGTPVMPDLDSMINTGLYINDLSMHDFSRDLMLAGTQQSVELKLALDQEQQKSKKLEISMQKLDEEMKRTDELLYQMIPKTVADRLRKGENPVSTCQMLFMAEWNMIMFLGTPVMPDLDSMINTGLYINDLSMHDFSRDLMLAGTQQSVELKLALDQEQQKSKKLEISMQKLDEEMKRTDELLYQMIPKTVADRLRKGENPVSTCQQPFLVLAISFQVFDSVTILFSDVVSFTSICSRITPLEVVSMLNSMYSLFDKLTERNKVYKASEKSNKFQAVDFAL</sequence>
<accession>A0A7R8W0N8</accession>
<dbReference type="AlphaFoldDB" id="A0A7R8W0N8"/>
<dbReference type="InterPro" id="IPR001054">
    <property type="entry name" value="A/G_cyclase"/>
</dbReference>
<gene>
    <name evidence="6" type="ORF">CTOB1V02_LOCUS99</name>
</gene>
<feature type="domain" description="Guanylate cyclase" evidence="5">
    <location>
        <begin position="351"/>
        <end position="405"/>
    </location>
</feature>
<dbReference type="GO" id="GO:0019826">
    <property type="term" value="F:oxygen sensor activity"/>
    <property type="evidence" value="ECO:0007669"/>
    <property type="project" value="TreeGrafter"/>
</dbReference>
<dbReference type="EMBL" id="OB660026">
    <property type="protein sequence ID" value="CAD7222080.1"/>
    <property type="molecule type" value="Genomic_DNA"/>
</dbReference>
<dbReference type="GO" id="GO:0000166">
    <property type="term" value="F:nucleotide binding"/>
    <property type="evidence" value="ECO:0007669"/>
    <property type="project" value="UniProtKB-KW"/>
</dbReference>
<dbReference type="Pfam" id="PF00211">
    <property type="entry name" value="Guanylate_cyc"/>
    <property type="match status" value="1"/>
</dbReference>
<evidence type="ECO:0000256" key="2">
    <source>
        <dbReference type="ARBA" id="ARBA00022741"/>
    </source>
</evidence>
<dbReference type="EC" id="4.6.1.2" evidence="1"/>
<dbReference type="Pfam" id="PF07701">
    <property type="entry name" value="HNOBA"/>
    <property type="match status" value="2"/>
</dbReference>
<dbReference type="GO" id="GO:0038060">
    <property type="term" value="P:nitric oxide-cGMP-mediated signaling"/>
    <property type="evidence" value="ECO:0007669"/>
    <property type="project" value="TreeGrafter"/>
</dbReference>
<evidence type="ECO:0000256" key="4">
    <source>
        <dbReference type="ARBA" id="ARBA00023293"/>
    </source>
</evidence>
<protein>
    <recommendedName>
        <fullName evidence="1">guanylate cyclase</fullName>
        <ecNumber evidence="1">4.6.1.2</ecNumber>
    </recommendedName>
</protein>
<organism evidence="6">
    <name type="scientific">Cyprideis torosa</name>
    <dbReference type="NCBI Taxonomy" id="163714"/>
    <lineage>
        <taxon>Eukaryota</taxon>
        <taxon>Metazoa</taxon>
        <taxon>Ecdysozoa</taxon>
        <taxon>Arthropoda</taxon>
        <taxon>Crustacea</taxon>
        <taxon>Oligostraca</taxon>
        <taxon>Ostracoda</taxon>
        <taxon>Podocopa</taxon>
        <taxon>Podocopida</taxon>
        <taxon>Cytherocopina</taxon>
        <taxon>Cytheroidea</taxon>
        <taxon>Cytherideidae</taxon>
        <taxon>Cyprideis</taxon>
    </lineage>
</organism>
<keyword evidence="3" id="KW-0456">Lyase</keyword>
<dbReference type="PANTHER" id="PTHR45655:SF10">
    <property type="entry name" value="SOLUBLE GUANYLATE CYCLASE 88E"/>
    <property type="match status" value="1"/>
</dbReference>
<dbReference type="Gene3D" id="6.10.250.780">
    <property type="match status" value="2"/>
</dbReference>
<dbReference type="SUPFAM" id="SSF55073">
    <property type="entry name" value="Nucleotide cyclase"/>
    <property type="match status" value="1"/>
</dbReference>
<evidence type="ECO:0000256" key="3">
    <source>
        <dbReference type="ARBA" id="ARBA00023239"/>
    </source>
</evidence>
<reference evidence="6" key="1">
    <citation type="submission" date="2020-11" db="EMBL/GenBank/DDBJ databases">
        <authorList>
            <person name="Tran Van P."/>
        </authorList>
    </citation>
    <scope>NUCLEOTIDE SEQUENCE</scope>
</reference>
<dbReference type="GO" id="GO:0070026">
    <property type="term" value="F:nitric oxide binding"/>
    <property type="evidence" value="ECO:0007669"/>
    <property type="project" value="TreeGrafter"/>
</dbReference>
<dbReference type="PANTHER" id="PTHR45655">
    <property type="entry name" value="GUANYLATE CYCLASE SOLUBLE SUBUNIT BETA-2"/>
    <property type="match status" value="1"/>
</dbReference>
<keyword evidence="2" id="KW-0547">Nucleotide-binding</keyword>
<dbReference type="InterPro" id="IPR042463">
    <property type="entry name" value="HNOB_dom_associated_sf"/>
</dbReference>
<evidence type="ECO:0000256" key="1">
    <source>
        <dbReference type="ARBA" id="ARBA00012202"/>
    </source>
</evidence>
<dbReference type="PROSITE" id="PS50125">
    <property type="entry name" value="GUANYLATE_CYCLASE_2"/>
    <property type="match status" value="1"/>
</dbReference>
<dbReference type="GO" id="GO:0004383">
    <property type="term" value="F:guanylate cyclase activity"/>
    <property type="evidence" value="ECO:0007669"/>
    <property type="project" value="UniProtKB-EC"/>
</dbReference>
<evidence type="ECO:0000313" key="6">
    <source>
        <dbReference type="EMBL" id="CAD7222080.1"/>
    </source>
</evidence>
<keyword evidence="4" id="KW-0141">cGMP biosynthesis</keyword>
<dbReference type="GO" id="GO:0070482">
    <property type="term" value="P:response to oxygen levels"/>
    <property type="evidence" value="ECO:0007669"/>
    <property type="project" value="TreeGrafter"/>
</dbReference>
<dbReference type="Gene3D" id="3.30.70.1230">
    <property type="entry name" value="Nucleotide cyclase"/>
    <property type="match status" value="1"/>
</dbReference>
<evidence type="ECO:0000259" key="5">
    <source>
        <dbReference type="PROSITE" id="PS50125"/>
    </source>
</evidence>
<dbReference type="InterPro" id="IPR011645">
    <property type="entry name" value="HNOB_dom_associated"/>
</dbReference>